<evidence type="ECO:0000256" key="3">
    <source>
        <dbReference type="SAM" id="MobiDB-lite"/>
    </source>
</evidence>
<protein>
    <recommendedName>
        <fullName evidence="6">Phosducin thioredoxin-like domain-containing protein</fullName>
    </recommendedName>
</protein>
<evidence type="ECO:0000256" key="2">
    <source>
        <dbReference type="ARBA" id="ARBA00022553"/>
    </source>
</evidence>
<organism evidence="4 5">
    <name type="scientific">Conger conger</name>
    <name type="common">Conger eel</name>
    <name type="synonym">Muraena conger</name>
    <dbReference type="NCBI Taxonomy" id="82655"/>
    <lineage>
        <taxon>Eukaryota</taxon>
        <taxon>Metazoa</taxon>
        <taxon>Chordata</taxon>
        <taxon>Craniata</taxon>
        <taxon>Vertebrata</taxon>
        <taxon>Euteleostomi</taxon>
        <taxon>Actinopterygii</taxon>
        <taxon>Neopterygii</taxon>
        <taxon>Teleostei</taxon>
        <taxon>Anguilliformes</taxon>
        <taxon>Congridae</taxon>
        <taxon>Conger</taxon>
    </lineage>
</organism>
<comment type="similarity">
    <text evidence="1">Belongs to the phosducin family.</text>
</comment>
<dbReference type="OrthoDB" id="45518at2759"/>
<evidence type="ECO:0000313" key="5">
    <source>
        <dbReference type="Proteomes" id="UP001152803"/>
    </source>
</evidence>
<reference evidence="4" key="1">
    <citation type="journal article" date="2023" name="Science">
        <title>Genome structures resolve the early diversification of teleost fishes.</title>
        <authorList>
            <person name="Parey E."/>
            <person name="Louis A."/>
            <person name="Montfort J."/>
            <person name="Bouchez O."/>
            <person name="Roques C."/>
            <person name="Iampietro C."/>
            <person name="Lluch J."/>
            <person name="Castinel A."/>
            <person name="Donnadieu C."/>
            <person name="Desvignes T."/>
            <person name="Floi Bucao C."/>
            <person name="Jouanno E."/>
            <person name="Wen M."/>
            <person name="Mejri S."/>
            <person name="Dirks R."/>
            <person name="Jansen H."/>
            <person name="Henkel C."/>
            <person name="Chen W.J."/>
            <person name="Zahm M."/>
            <person name="Cabau C."/>
            <person name="Klopp C."/>
            <person name="Thompson A.W."/>
            <person name="Robinson-Rechavi M."/>
            <person name="Braasch I."/>
            <person name="Lecointre G."/>
            <person name="Bobe J."/>
            <person name="Postlethwait J.H."/>
            <person name="Berthelot C."/>
            <person name="Roest Crollius H."/>
            <person name="Guiguen Y."/>
        </authorList>
    </citation>
    <scope>NUCLEOTIDE SEQUENCE</scope>
    <source>
        <strain evidence="4">Concon-B</strain>
    </source>
</reference>
<proteinExistence type="inferred from homology"/>
<dbReference type="Proteomes" id="UP001152803">
    <property type="component" value="Unassembled WGS sequence"/>
</dbReference>
<dbReference type="GO" id="GO:0010628">
    <property type="term" value="P:positive regulation of gene expression"/>
    <property type="evidence" value="ECO:0007669"/>
    <property type="project" value="TreeGrafter"/>
</dbReference>
<dbReference type="GO" id="GO:0001525">
    <property type="term" value="P:angiogenesis"/>
    <property type="evidence" value="ECO:0007669"/>
    <property type="project" value="TreeGrafter"/>
</dbReference>
<dbReference type="PANTHER" id="PTHR45809">
    <property type="entry name" value="VIRAL IAP-ASSOCIATED FACTOR HOMOLOG"/>
    <property type="match status" value="1"/>
</dbReference>
<dbReference type="InterPro" id="IPR036249">
    <property type="entry name" value="Thioredoxin-like_sf"/>
</dbReference>
<name>A0A9Q1DWL9_CONCO</name>
<dbReference type="PANTHER" id="PTHR45809:SF4">
    <property type="entry name" value="PHOSDUCIN-LIKE PROTEIN 3"/>
    <property type="match status" value="1"/>
</dbReference>
<accession>A0A9Q1DWL9</accession>
<comment type="caution">
    <text evidence="4">The sequence shown here is derived from an EMBL/GenBank/DDBJ whole genome shotgun (WGS) entry which is preliminary data.</text>
</comment>
<dbReference type="InterPro" id="IPR051498">
    <property type="entry name" value="Phosducin-like_chap/apop_reg"/>
</dbReference>
<feature type="region of interest" description="Disordered" evidence="3">
    <location>
        <begin position="1"/>
        <end position="37"/>
    </location>
</feature>
<keyword evidence="5" id="KW-1185">Reference proteome</keyword>
<evidence type="ECO:0008006" key="6">
    <source>
        <dbReference type="Google" id="ProtNLM"/>
    </source>
</evidence>
<sequence>MQDPNADTEWNDILRKKGILPPKEMPKEDEEEEQQVLPQSVVKTYEDMTLDELQENEDEFGEEDEMAMEMYRQKRMAEWKANQIKNVFREVVEISGQDYVKEVNQAGQGFGWCCTSTNRASLSAP</sequence>
<dbReference type="GO" id="GO:0044183">
    <property type="term" value="F:protein folding chaperone"/>
    <property type="evidence" value="ECO:0007669"/>
    <property type="project" value="TreeGrafter"/>
</dbReference>
<dbReference type="SUPFAM" id="SSF52833">
    <property type="entry name" value="Thioredoxin-like"/>
    <property type="match status" value="1"/>
</dbReference>
<dbReference type="EMBL" id="JAFJMO010000003">
    <property type="protein sequence ID" value="KAJ8283132.1"/>
    <property type="molecule type" value="Genomic_DNA"/>
</dbReference>
<gene>
    <name evidence="4" type="ORF">COCON_G00056510</name>
</gene>
<evidence type="ECO:0000256" key="1">
    <source>
        <dbReference type="ARBA" id="ARBA00009686"/>
    </source>
</evidence>
<dbReference type="GO" id="GO:0005737">
    <property type="term" value="C:cytoplasm"/>
    <property type="evidence" value="ECO:0007669"/>
    <property type="project" value="TreeGrafter"/>
</dbReference>
<evidence type="ECO:0000313" key="4">
    <source>
        <dbReference type="EMBL" id="KAJ8283132.1"/>
    </source>
</evidence>
<dbReference type="AlphaFoldDB" id="A0A9Q1DWL9"/>
<keyword evidence="2" id="KW-0597">Phosphoprotein</keyword>
<dbReference type="GO" id="GO:0043184">
    <property type="term" value="F:vascular endothelial growth factor receptor 2 binding"/>
    <property type="evidence" value="ECO:0007669"/>
    <property type="project" value="TreeGrafter"/>
</dbReference>